<keyword evidence="3" id="KW-1185">Reference proteome</keyword>
<gene>
    <name evidence="2" type="ORF">IQ217_13845</name>
</gene>
<protein>
    <recommendedName>
        <fullName evidence="4">C-type lysozyme inhibitor domain-containing protein</fullName>
    </recommendedName>
</protein>
<dbReference type="EMBL" id="JADEVV010000042">
    <property type="protein sequence ID" value="MBE9254902.1"/>
    <property type="molecule type" value="Genomic_DNA"/>
</dbReference>
<organism evidence="2 3">
    <name type="scientific">Synechocystis salina LEGE 00031</name>
    <dbReference type="NCBI Taxonomy" id="1828736"/>
    <lineage>
        <taxon>Bacteria</taxon>
        <taxon>Bacillati</taxon>
        <taxon>Cyanobacteriota</taxon>
        <taxon>Cyanophyceae</taxon>
        <taxon>Synechococcales</taxon>
        <taxon>Merismopediaceae</taxon>
        <taxon>Synechocystis</taxon>
    </lineage>
</organism>
<proteinExistence type="predicted"/>
<accession>A0ABR9VU78</accession>
<reference evidence="2 3" key="1">
    <citation type="submission" date="2020-10" db="EMBL/GenBank/DDBJ databases">
        <authorList>
            <person name="Castelo-Branco R."/>
            <person name="Eusebio N."/>
            <person name="Adriana R."/>
            <person name="Vieira A."/>
            <person name="Brugerolle De Fraissinette N."/>
            <person name="Rezende De Castro R."/>
            <person name="Schneider M.P."/>
            <person name="Vasconcelos V."/>
            <person name="Leao P.N."/>
        </authorList>
    </citation>
    <scope>NUCLEOTIDE SEQUENCE [LARGE SCALE GENOMIC DNA]</scope>
    <source>
        <strain evidence="2 3">LEGE 00031</strain>
    </source>
</reference>
<sequence length="164" mass="17735">MFTKILNPAAPIPLMAAITALGGMMFAPAVRSQETIFKESVQTQTTFAAQQCAVRLKDPTEEIAMDCNQLSVTEGDGTINFHYDNADEMGFSFVLEYNDKPLLAAGKLNNNQYNVIGTFLWTAEDGIVDETLSEAAGTCSVVQSQVLCQATIDGQMQVEAVVDL</sequence>
<feature type="signal peptide" evidence="1">
    <location>
        <begin position="1"/>
        <end position="29"/>
    </location>
</feature>
<evidence type="ECO:0000313" key="3">
    <source>
        <dbReference type="Proteomes" id="UP000658720"/>
    </source>
</evidence>
<feature type="chain" id="PRO_5046266949" description="C-type lysozyme inhibitor domain-containing protein" evidence="1">
    <location>
        <begin position="30"/>
        <end position="164"/>
    </location>
</feature>
<name>A0ABR9VU78_9SYNC</name>
<dbReference type="Proteomes" id="UP000658720">
    <property type="component" value="Unassembled WGS sequence"/>
</dbReference>
<evidence type="ECO:0000313" key="2">
    <source>
        <dbReference type="EMBL" id="MBE9254902.1"/>
    </source>
</evidence>
<evidence type="ECO:0008006" key="4">
    <source>
        <dbReference type="Google" id="ProtNLM"/>
    </source>
</evidence>
<comment type="caution">
    <text evidence="2">The sequence shown here is derived from an EMBL/GenBank/DDBJ whole genome shotgun (WGS) entry which is preliminary data.</text>
</comment>
<keyword evidence="1" id="KW-0732">Signal</keyword>
<evidence type="ECO:0000256" key="1">
    <source>
        <dbReference type="SAM" id="SignalP"/>
    </source>
</evidence>
<dbReference type="RefSeq" id="WP_194020392.1">
    <property type="nucleotide sequence ID" value="NZ_JADEVV010000042.1"/>
</dbReference>